<keyword evidence="9" id="KW-1185">Reference proteome</keyword>
<dbReference type="SUPFAM" id="SSF48208">
    <property type="entry name" value="Six-hairpin glycosidases"/>
    <property type="match status" value="1"/>
</dbReference>
<keyword evidence="3" id="KW-0378">Hydrolase</keyword>
<dbReference type="InterPro" id="IPR035396">
    <property type="entry name" value="Bac_rhamnosid6H"/>
</dbReference>
<reference evidence="9" key="1">
    <citation type="submission" date="2016-10" db="EMBL/GenBank/DDBJ databases">
        <authorList>
            <person name="Varghese N."/>
            <person name="Submissions S."/>
        </authorList>
    </citation>
    <scope>NUCLEOTIDE SEQUENCE [LARGE SCALE GENOMIC DNA]</scope>
    <source>
        <strain evidence="9">DSM 25730</strain>
    </source>
</reference>
<feature type="domain" description="Alpha-L-rhamnosidase concanavalin-like" evidence="4">
    <location>
        <begin position="366"/>
        <end position="464"/>
    </location>
</feature>
<dbReference type="InterPro" id="IPR016007">
    <property type="entry name" value="Alpha_rhamnosid"/>
</dbReference>
<dbReference type="PANTHER" id="PTHR33307:SF6">
    <property type="entry name" value="ALPHA-RHAMNOSIDASE (EUROFUNG)-RELATED"/>
    <property type="match status" value="1"/>
</dbReference>
<evidence type="ECO:0000256" key="2">
    <source>
        <dbReference type="ARBA" id="ARBA00012652"/>
    </source>
</evidence>
<dbReference type="Pfam" id="PF17390">
    <property type="entry name" value="Bac_rhamnosid_C"/>
    <property type="match status" value="1"/>
</dbReference>
<gene>
    <name evidence="8" type="ORF">SAMN04487987_10844</name>
</gene>
<dbReference type="Gene3D" id="2.60.120.260">
    <property type="entry name" value="Galactose-binding domain-like"/>
    <property type="match status" value="2"/>
</dbReference>
<protein>
    <recommendedName>
        <fullName evidence="2">alpha-L-rhamnosidase</fullName>
        <ecNumber evidence="2">3.2.1.40</ecNumber>
    </recommendedName>
</protein>
<dbReference type="EMBL" id="FOMI01000008">
    <property type="protein sequence ID" value="SFD27783.1"/>
    <property type="molecule type" value="Genomic_DNA"/>
</dbReference>
<dbReference type="InterPro" id="IPR012341">
    <property type="entry name" value="6hp_glycosidase-like_sf"/>
</dbReference>
<dbReference type="GO" id="GO:0005975">
    <property type="term" value="P:carbohydrate metabolic process"/>
    <property type="evidence" value="ECO:0007669"/>
    <property type="project" value="InterPro"/>
</dbReference>
<dbReference type="InterPro" id="IPR008902">
    <property type="entry name" value="Rhamnosid_concanavalin"/>
</dbReference>
<organism evidence="8 9">
    <name type="scientific">Algibacter pectinivorans</name>
    <dbReference type="NCBI Taxonomy" id="870482"/>
    <lineage>
        <taxon>Bacteria</taxon>
        <taxon>Pseudomonadati</taxon>
        <taxon>Bacteroidota</taxon>
        <taxon>Flavobacteriia</taxon>
        <taxon>Flavobacteriales</taxon>
        <taxon>Flavobacteriaceae</taxon>
        <taxon>Algibacter</taxon>
    </lineage>
</organism>
<dbReference type="Gene3D" id="2.60.420.10">
    <property type="entry name" value="Maltose phosphorylase, domain 3"/>
    <property type="match status" value="1"/>
</dbReference>
<feature type="domain" description="Alpha-L-rhamnosidase six-hairpin glycosidase" evidence="6">
    <location>
        <begin position="472"/>
        <end position="821"/>
    </location>
</feature>
<dbReference type="EC" id="3.2.1.40" evidence="2"/>
<accession>A0A1I1R8A7</accession>
<dbReference type="InterPro" id="IPR013737">
    <property type="entry name" value="Bac_rhamnosid_N"/>
</dbReference>
<comment type="catalytic activity">
    <reaction evidence="1">
        <text>Hydrolysis of terminal non-reducing alpha-L-rhamnose residues in alpha-L-rhamnosides.</text>
        <dbReference type="EC" id="3.2.1.40"/>
    </reaction>
</comment>
<proteinExistence type="predicted"/>
<dbReference type="Pfam" id="PF05592">
    <property type="entry name" value="Bac_rhamnosid"/>
    <property type="match status" value="1"/>
</dbReference>
<sequence length="932" mass="105817">MKLFNINKPYIIIYSFVLLSLVLFGCKEKEIGAVKSLMISEGFKNPIGFYNPNPTFSWKLTVSEQIKSQSAYHIVVASTKELLPDNADLWDSKKQKSTQSTFVKYQGKELKSRQKVYWQVRYWNQDKKASDWSETNSFELGLLNNSDWTAKWTGLDTAKDSIKGVREFLMHRPQYLRKGFELASNVASARLYITAKGVFDVHLNGNDVSDDVMTPGWTPYNHRIETLTYDVTKLLQAGKNALAVELASGWHSGRISRGRALYENFASPKILCQLEVVLKDGSKQTIISDESWRGTTNGPIRLASVYDGEVYDANFEIPNWNTAAFDDSNWKSVEVEAIAKDVKLAPKRHHTVKNQIVLNDVEIVSVKENTSVFNMKQNMVGVPRVKVPMKKGDTLKIRFSEMLLKDDTFYTKNYRSAKSTDYYVAGKDGMIEYMPKFTFHGFQFLELSGYDKNAKPDASWVQGIAQHSDFEKNGTFTSSHDKLNQLQSNITWGLRDNFFDIPTDCPQRDERLGWTGDAQVIAPTALFNYNTHAFWTAWLQSLRENQSEHKNGLVPYIVPDVLQNKNGSSGWGDAAVIIPWDIYNTTGDITVLEESYESAKKWVGYYQSKVKKQPYLPKMHSFGDWLQPYPSKMLKKANRGDTPKDLIHAAFFAHSAHLVSKIANVLGKTEDAKKYAALYKNIANAFENAFFEEGKFTGKKQTQTSYLLGIYFNLFKPETKLKAQNYLLEEIKNADYHLGTGFLGTPILPKVLDDMGEIDLMYKILFKETYPSWFYSINQGATTMWERWNSFSKEGGYNSQSMNSLNHYAYGAIGQWMYERIAGLASLAPGYKKIRIAPLPNTEFLTSASASVKTSYGKALSSWKIENDSFKLDIVIPPNTSAEVHIPYGNKDHLFVNGSIFTENSNLKLMSSDTNSVKILAEPGTYNFQTKL</sequence>
<dbReference type="OrthoDB" id="9815108at2"/>
<evidence type="ECO:0000259" key="7">
    <source>
        <dbReference type="Pfam" id="PF17390"/>
    </source>
</evidence>
<dbReference type="PIRSF" id="PIRSF010631">
    <property type="entry name" value="A-rhamnsds"/>
    <property type="match status" value="1"/>
</dbReference>
<dbReference type="InterPro" id="IPR013783">
    <property type="entry name" value="Ig-like_fold"/>
</dbReference>
<evidence type="ECO:0000259" key="5">
    <source>
        <dbReference type="Pfam" id="PF08531"/>
    </source>
</evidence>
<evidence type="ECO:0000313" key="9">
    <source>
        <dbReference type="Proteomes" id="UP000199439"/>
    </source>
</evidence>
<evidence type="ECO:0000259" key="4">
    <source>
        <dbReference type="Pfam" id="PF05592"/>
    </source>
</evidence>
<dbReference type="Pfam" id="PF08531">
    <property type="entry name" value="Bac_rhamnosid_N"/>
    <property type="match status" value="1"/>
</dbReference>
<evidence type="ECO:0000259" key="6">
    <source>
        <dbReference type="Pfam" id="PF17389"/>
    </source>
</evidence>
<evidence type="ECO:0000256" key="3">
    <source>
        <dbReference type="ARBA" id="ARBA00022801"/>
    </source>
</evidence>
<dbReference type="Gene3D" id="1.50.10.10">
    <property type="match status" value="1"/>
</dbReference>
<dbReference type="InterPro" id="IPR008928">
    <property type="entry name" value="6-hairpin_glycosidase_sf"/>
</dbReference>
<dbReference type="AlphaFoldDB" id="A0A1I1R8A7"/>
<name>A0A1I1R8A7_9FLAO</name>
<dbReference type="RefSeq" id="WP_092852552.1">
    <property type="nucleotide sequence ID" value="NZ_FOMI01000008.1"/>
</dbReference>
<evidence type="ECO:0000313" key="8">
    <source>
        <dbReference type="EMBL" id="SFD27783.1"/>
    </source>
</evidence>
<evidence type="ECO:0000256" key="1">
    <source>
        <dbReference type="ARBA" id="ARBA00001445"/>
    </source>
</evidence>
<feature type="domain" description="Alpha-L-rhamnosidase C-terminal" evidence="7">
    <location>
        <begin position="823"/>
        <end position="892"/>
    </location>
</feature>
<feature type="domain" description="Bacterial alpha-L-rhamnosidase N-terminal" evidence="5">
    <location>
        <begin position="185"/>
        <end position="352"/>
    </location>
</feature>
<dbReference type="InterPro" id="IPR035398">
    <property type="entry name" value="Bac_rhamnosid_C"/>
</dbReference>
<dbReference type="Pfam" id="PF25788">
    <property type="entry name" value="Ig_Rha78A_N"/>
    <property type="match status" value="1"/>
</dbReference>
<dbReference type="Pfam" id="PF17389">
    <property type="entry name" value="Bac_rhamnosid6H"/>
    <property type="match status" value="1"/>
</dbReference>
<dbReference type="Gene3D" id="2.60.40.10">
    <property type="entry name" value="Immunoglobulins"/>
    <property type="match status" value="1"/>
</dbReference>
<dbReference type="PROSITE" id="PS51257">
    <property type="entry name" value="PROKAR_LIPOPROTEIN"/>
    <property type="match status" value="1"/>
</dbReference>
<dbReference type="GO" id="GO:0030596">
    <property type="term" value="F:alpha-L-rhamnosidase activity"/>
    <property type="evidence" value="ECO:0007669"/>
    <property type="project" value="UniProtKB-EC"/>
</dbReference>
<dbReference type="PANTHER" id="PTHR33307">
    <property type="entry name" value="ALPHA-RHAMNOSIDASE (EUROFUNG)"/>
    <property type="match status" value="1"/>
</dbReference>
<dbReference type="STRING" id="870482.SAMN04487987_10844"/>
<dbReference type="Proteomes" id="UP000199439">
    <property type="component" value="Unassembled WGS sequence"/>
</dbReference>